<dbReference type="PANTHER" id="PTHR11101:SF80">
    <property type="entry name" value="PHOSPHATE TRANSPORTER"/>
    <property type="match status" value="1"/>
</dbReference>
<reference evidence="8" key="1">
    <citation type="submission" date="2011-12" db="EMBL/GenBank/DDBJ databases">
        <title>The complete genome of chromosome of Sulfobacillus acidophilus DSM 10332.</title>
        <authorList>
            <person name="Lucas S."/>
            <person name="Han J."/>
            <person name="Lapidus A."/>
            <person name="Bruce D."/>
            <person name="Goodwin L."/>
            <person name="Pitluck S."/>
            <person name="Peters L."/>
            <person name="Kyrpides N."/>
            <person name="Mavromatis K."/>
            <person name="Ivanova N."/>
            <person name="Mikhailova N."/>
            <person name="Chertkov O."/>
            <person name="Saunders E."/>
            <person name="Detter J.C."/>
            <person name="Tapia R."/>
            <person name="Han C."/>
            <person name="Land M."/>
            <person name="Hauser L."/>
            <person name="Markowitz V."/>
            <person name="Cheng J.-F."/>
            <person name="Hugenholtz P."/>
            <person name="Woyke T."/>
            <person name="Wu D."/>
            <person name="Pukall R."/>
            <person name="Gehrich-Schroeter G."/>
            <person name="Schneider S."/>
            <person name="Klenk H.-P."/>
            <person name="Eisen J.A."/>
        </authorList>
    </citation>
    <scope>NUCLEOTIDE SEQUENCE [LARGE SCALE GENOMIC DNA]</scope>
    <source>
        <strain evidence="8">ATCC 700253 / DSM 10332 / NAL</strain>
    </source>
</reference>
<organism evidence="7 8">
    <name type="scientific">Sulfobacillus acidophilus (strain ATCC 700253 / DSM 10332 / NAL)</name>
    <dbReference type="NCBI Taxonomy" id="679936"/>
    <lineage>
        <taxon>Bacteria</taxon>
        <taxon>Bacillati</taxon>
        <taxon>Bacillota</taxon>
        <taxon>Clostridia</taxon>
        <taxon>Eubacteriales</taxon>
        <taxon>Clostridiales Family XVII. Incertae Sedis</taxon>
        <taxon>Sulfobacillus</taxon>
    </lineage>
</organism>
<evidence type="ECO:0000313" key="7">
    <source>
        <dbReference type="EMBL" id="AEW05248.1"/>
    </source>
</evidence>
<keyword evidence="5 6" id="KW-0472">Membrane</keyword>
<evidence type="ECO:0000256" key="5">
    <source>
        <dbReference type="ARBA" id="ARBA00023136"/>
    </source>
</evidence>
<feature type="transmembrane region" description="Helical" evidence="6">
    <location>
        <begin position="81"/>
        <end position="99"/>
    </location>
</feature>
<keyword evidence="3 6" id="KW-0812">Transmembrane</keyword>
<accession>G8TZK8</accession>
<dbReference type="GO" id="GO:0035435">
    <property type="term" value="P:phosphate ion transmembrane transport"/>
    <property type="evidence" value="ECO:0007669"/>
    <property type="project" value="TreeGrafter"/>
</dbReference>
<evidence type="ECO:0000256" key="1">
    <source>
        <dbReference type="ARBA" id="ARBA00004141"/>
    </source>
</evidence>
<gene>
    <name evidence="7" type="ordered locus">Sulac_1755</name>
</gene>
<feature type="transmembrane region" description="Helical" evidence="6">
    <location>
        <begin position="305"/>
        <end position="324"/>
    </location>
</feature>
<proteinExistence type="predicted"/>
<evidence type="ECO:0000256" key="2">
    <source>
        <dbReference type="ARBA" id="ARBA00022448"/>
    </source>
</evidence>
<feature type="transmembrane region" description="Helical" evidence="6">
    <location>
        <begin position="248"/>
        <end position="270"/>
    </location>
</feature>
<sequence length="334" mass="35032">MLLGVLAGILGALIAGFTIFSGINDGGNLIGTYLSTPATRPHWVLPLLAGSILLGPVLFGTAVSHTIAVEVVDFQKVPARVLAVALAAALTTLVVTWKLKVPTSTTLALAGGMLGAALAGGQAEWIHWSGILKIGLGLVGSVAIGFLMAFGLTLGVWRLLREFPPLGFMLGQLQYVTIVFQGVAYGANAQEKAIGLTALWFMLISGSHHYHVDWPALVIPWGLWLVGLWFGGLRIAKTVSGHVFRLRSADAVTTQTAAAVTVALAAIGGFPVSTTQTTDGALFGTGAALKPYHVRWGTVAKFFKVWSWTLPVSFAGGVVLMWGIDAIQRLIGAV</sequence>
<dbReference type="AlphaFoldDB" id="G8TZK8"/>
<dbReference type="PANTHER" id="PTHR11101">
    <property type="entry name" value="PHOSPHATE TRANSPORTER"/>
    <property type="match status" value="1"/>
</dbReference>
<dbReference type="HOGENOM" id="CLU_015355_2_0_9"/>
<dbReference type="EMBL" id="CP003179">
    <property type="protein sequence ID" value="AEW05248.1"/>
    <property type="molecule type" value="Genomic_DNA"/>
</dbReference>
<feature type="transmembrane region" description="Helical" evidence="6">
    <location>
        <begin position="135"/>
        <end position="160"/>
    </location>
</feature>
<evidence type="ECO:0000313" key="8">
    <source>
        <dbReference type="Proteomes" id="UP000005439"/>
    </source>
</evidence>
<keyword evidence="2" id="KW-0813">Transport</keyword>
<dbReference type="InterPro" id="IPR001204">
    <property type="entry name" value="Phos_transporter"/>
</dbReference>
<dbReference type="Pfam" id="PF01384">
    <property type="entry name" value="PHO4"/>
    <property type="match status" value="2"/>
</dbReference>
<protein>
    <submittedName>
        <fullName evidence="7">Phosphate transporter</fullName>
    </submittedName>
</protein>
<comment type="subcellular location">
    <subcellularLocation>
        <location evidence="1">Membrane</location>
        <topology evidence="1">Multi-pass membrane protein</topology>
    </subcellularLocation>
</comment>
<feature type="transmembrane region" description="Helical" evidence="6">
    <location>
        <begin position="166"/>
        <end position="186"/>
    </location>
</feature>
<evidence type="ECO:0000256" key="6">
    <source>
        <dbReference type="SAM" id="Phobius"/>
    </source>
</evidence>
<dbReference type="PATRIC" id="fig|679936.5.peg.1820"/>
<evidence type="ECO:0000256" key="4">
    <source>
        <dbReference type="ARBA" id="ARBA00022989"/>
    </source>
</evidence>
<dbReference type="GO" id="GO:0005315">
    <property type="term" value="F:phosphate transmembrane transporter activity"/>
    <property type="evidence" value="ECO:0007669"/>
    <property type="project" value="InterPro"/>
</dbReference>
<feature type="transmembrane region" description="Helical" evidence="6">
    <location>
        <begin position="218"/>
        <end position="236"/>
    </location>
</feature>
<dbReference type="GO" id="GO:0016020">
    <property type="term" value="C:membrane"/>
    <property type="evidence" value="ECO:0007669"/>
    <property type="project" value="UniProtKB-SubCell"/>
</dbReference>
<keyword evidence="8" id="KW-1185">Reference proteome</keyword>
<dbReference type="KEGG" id="sap:Sulac_1755"/>
<dbReference type="STRING" id="679936.Sulac_1755"/>
<feature type="transmembrane region" description="Helical" evidence="6">
    <location>
        <begin position="45"/>
        <end position="69"/>
    </location>
</feature>
<keyword evidence="4 6" id="KW-1133">Transmembrane helix</keyword>
<evidence type="ECO:0000256" key="3">
    <source>
        <dbReference type="ARBA" id="ARBA00022692"/>
    </source>
</evidence>
<dbReference type="Proteomes" id="UP000005439">
    <property type="component" value="Chromosome"/>
</dbReference>
<name>G8TZK8_SULAD</name>
<feature type="transmembrane region" description="Helical" evidence="6">
    <location>
        <begin position="105"/>
        <end position="123"/>
    </location>
</feature>
<reference evidence="7 8" key="2">
    <citation type="journal article" date="2012" name="Stand. Genomic Sci.">
        <title>Complete genome sequence of the moderately thermophilic mineral-sulfide-oxidizing firmicute Sulfobacillus acidophilus type strain (NAL(T)).</title>
        <authorList>
            <person name="Anderson I."/>
            <person name="Chertkov O."/>
            <person name="Chen A."/>
            <person name="Saunders E."/>
            <person name="Lapidus A."/>
            <person name="Nolan M."/>
            <person name="Lucas S."/>
            <person name="Hammon N."/>
            <person name="Deshpande S."/>
            <person name="Cheng J.F."/>
            <person name="Han C."/>
            <person name="Tapia R."/>
            <person name="Goodwin L.A."/>
            <person name="Pitluck S."/>
            <person name="Liolios K."/>
            <person name="Pagani I."/>
            <person name="Ivanova N."/>
            <person name="Mikhailova N."/>
            <person name="Pati A."/>
            <person name="Palaniappan K."/>
            <person name="Land M."/>
            <person name="Pan C."/>
            <person name="Rohde M."/>
            <person name="Pukall R."/>
            <person name="Goker M."/>
            <person name="Detter J.C."/>
            <person name="Woyke T."/>
            <person name="Bristow J."/>
            <person name="Eisen J.A."/>
            <person name="Markowitz V."/>
            <person name="Hugenholtz P."/>
            <person name="Kyrpides N.C."/>
            <person name="Klenk H.P."/>
            <person name="Mavromatis K."/>
        </authorList>
    </citation>
    <scope>NUCLEOTIDE SEQUENCE [LARGE SCALE GENOMIC DNA]</scope>
    <source>
        <strain evidence="8">ATCC 700253 / DSM 10332 / NAL</strain>
    </source>
</reference>